<dbReference type="EMBL" id="MCOK01000001">
    <property type="protein sequence ID" value="OOC52416.1"/>
    <property type="molecule type" value="Genomic_DNA"/>
</dbReference>
<reference evidence="2" key="1">
    <citation type="submission" date="2016-08" db="EMBL/GenBank/DDBJ databases">
        <authorList>
            <person name="Tokovenko B."/>
            <person name="Kalinowski J."/>
        </authorList>
    </citation>
    <scope>NUCLEOTIDE SEQUENCE [LARGE SCALE GENOMIC DNA]</scope>
    <source>
        <strain evidence="2">UTMC102</strain>
    </source>
</reference>
<keyword evidence="2" id="KW-1185">Reference proteome</keyword>
<gene>
    <name evidence="1" type="ORF">NOSIN_00025</name>
</gene>
<name>A0A1V3BW65_9ACTN</name>
<protein>
    <submittedName>
        <fullName evidence="1">Uncharacterized protein</fullName>
    </submittedName>
</protein>
<comment type="caution">
    <text evidence="1">The sequence shown here is derived from an EMBL/GenBank/DDBJ whole genome shotgun (WGS) entry which is preliminary data.</text>
</comment>
<organism evidence="1 2">
    <name type="scientific">Nocardiopsis sinuspersici</name>
    <dbReference type="NCBI Taxonomy" id="501010"/>
    <lineage>
        <taxon>Bacteria</taxon>
        <taxon>Bacillati</taxon>
        <taxon>Actinomycetota</taxon>
        <taxon>Actinomycetes</taxon>
        <taxon>Streptosporangiales</taxon>
        <taxon>Nocardiopsidaceae</taxon>
        <taxon>Nocardiopsis</taxon>
    </lineage>
</organism>
<dbReference type="AlphaFoldDB" id="A0A1V3BW65"/>
<sequence length="202" mass="21718">MTLQGGDEVTTGDHIELDRVKAGGNVIAKQDNSTHYHLASRAQADRIEEVGRAFHEAACRYRSQTAAPVTTLGLIGAISLTGKLVDTDAKRQDAEQLVGHISRAQLAGLRAFEDSPAELAPAELRPAADNLRAVCAPLYPAADEVCRAAVSLHLALMKGAETLREPPHPFVWREPDEAVTKHEALKESIGRFADALSARLEG</sequence>
<evidence type="ECO:0000313" key="1">
    <source>
        <dbReference type="EMBL" id="OOC52416.1"/>
    </source>
</evidence>
<dbReference type="Proteomes" id="UP000189004">
    <property type="component" value="Unassembled WGS sequence"/>
</dbReference>
<evidence type="ECO:0000313" key="2">
    <source>
        <dbReference type="Proteomes" id="UP000189004"/>
    </source>
</evidence>
<dbReference type="RefSeq" id="WP_077688758.1">
    <property type="nucleotide sequence ID" value="NZ_MCOK01000001.1"/>
</dbReference>
<accession>A0A1V3BW65</accession>
<proteinExistence type="predicted"/>